<evidence type="ECO:0008006" key="4">
    <source>
        <dbReference type="Google" id="ProtNLM"/>
    </source>
</evidence>
<protein>
    <recommendedName>
        <fullName evidence="4">Secreted protein</fullName>
    </recommendedName>
</protein>
<reference evidence="2" key="1">
    <citation type="journal article" date="2019" name="bioRxiv">
        <title>The Genome of the Zebra Mussel, Dreissena polymorpha: A Resource for Invasive Species Research.</title>
        <authorList>
            <person name="McCartney M.A."/>
            <person name="Auch B."/>
            <person name="Kono T."/>
            <person name="Mallez S."/>
            <person name="Zhang Y."/>
            <person name="Obille A."/>
            <person name="Becker A."/>
            <person name="Abrahante J.E."/>
            <person name="Garbe J."/>
            <person name="Badalamenti J.P."/>
            <person name="Herman A."/>
            <person name="Mangelson H."/>
            <person name="Liachko I."/>
            <person name="Sullivan S."/>
            <person name="Sone E.D."/>
            <person name="Koren S."/>
            <person name="Silverstein K.A.T."/>
            <person name="Beckman K.B."/>
            <person name="Gohl D.M."/>
        </authorList>
    </citation>
    <scope>NUCLEOTIDE SEQUENCE</scope>
    <source>
        <strain evidence="2">Duluth1</strain>
        <tissue evidence="2">Whole animal</tissue>
    </source>
</reference>
<evidence type="ECO:0000313" key="2">
    <source>
        <dbReference type="EMBL" id="KAH3728953.1"/>
    </source>
</evidence>
<reference evidence="2" key="2">
    <citation type="submission" date="2020-11" db="EMBL/GenBank/DDBJ databases">
        <authorList>
            <person name="McCartney M.A."/>
            <person name="Auch B."/>
            <person name="Kono T."/>
            <person name="Mallez S."/>
            <person name="Becker A."/>
            <person name="Gohl D.M."/>
            <person name="Silverstein K.A.T."/>
            <person name="Koren S."/>
            <person name="Bechman K.B."/>
            <person name="Herman A."/>
            <person name="Abrahante J.E."/>
            <person name="Garbe J."/>
        </authorList>
    </citation>
    <scope>NUCLEOTIDE SEQUENCE</scope>
    <source>
        <strain evidence="2">Duluth1</strain>
        <tissue evidence="2">Whole animal</tissue>
    </source>
</reference>
<comment type="caution">
    <text evidence="2">The sequence shown here is derived from an EMBL/GenBank/DDBJ whole genome shotgun (WGS) entry which is preliminary data.</text>
</comment>
<name>A0A9D4HTJ4_DREPO</name>
<evidence type="ECO:0000256" key="1">
    <source>
        <dbReference type="SAM" id="SignalP"/>
    </source>
</evidence>
<sequence length="102" mass="11814">MGWVCIPRCFLIGLWSFTISLRKSYPGETNLVCLASCKHVPRLHTTVTTVMTLTDHFDWLATVCMYRGRGIPRQRRLQQTFWRATLKSGIPFLLMPETQNLV</sequence>
<keyword evidence="3" id="KW-1185">Reference proteome</keyword>
<keyword evidence="1" id="KW-0732">Signal</keyword>
<feature type="signal peptide" evidence="1">
    <location>
        <begin position="1"/>
        <end position="16"/>
    </location>
</feature>
<feature type="chain" id="PRO_5038781869" description="Secreted protein" evidence="1">
    <location>
        <begin position="17"/>
        <end position="102"/>
    </location>
</feature>
<dbReference type="Proteomes" id="UP000828390">
    <property type="component" value="Unassembled WGS sequence"/>
</dbReference>
<accession>A0A9D4HTJ4</accession>
<organism evidence="2 3">
    <name type="scientific">Dreissena polymorpha</name>
    <name type="common">Zebra mussel</name>
    <name type="synonym">Mytilus polymorpha</name>
    <dbReference type="NCBI Taxonomy" id="45954"/>
    <lineage>
        <taxon>Eukaryota</taxon>
        <taxon>Metazoa</taxon>
        <taxon>Spiralia</taxon>
        <taxon>Lophotrochozoa</taxon>
        <taxon>Mollusca</taxon>
        <taxon>Bivalvia</taxon>
        <taxon>Autobranchia</taxon>
        <taxon>Heteroconchia</taxon>
        <taxon>Euheterodonta</taxon>
        <taxon>Imparidentia</taxon>
        <taxon>Neoheterodontei</taxon>
        <taxon>Myida</taxon>
        <taxon>Dreissenoidea</taxon>
        <taxon>Dreissenidae</taxon>
        <taxon>Dreissena</taxon>
    </lineage>
</organism>
<dbReference type="EMBL" id="JAIWYP010000012">
    <property type="protein sequence ID" value="KAH3728953.1"/>
    <property type="molecule type" value="Genomic_DNA"/>
</dbReference>
<gene>
    <name evidence="2" type="ORF">DPMN_054916</name>
</gene>
<evidence type="ECO:0000313" key="3">
    <source>
        <dbReference type="Proteomes" id="UP000828390"/>
    </source>
</evidence>
<dbReference type="AlphaFoldDB" id="A0A9D4HTJ4"/>
<proteinExistence type="predicted"/>